<feature type="coiled-coil region" evidence="7">
    <location>
        <begin position="281"/>
        <end position="308"/>
    </location>
</feature>
<dbReference type="Gene3D" id="1.20.1510.10">
    <property type="entry name" value="Cation efflux protein transmembrane domain"/>
    <property type="match status" value="1"/>
</dbReference>
<evidence type="ECO:0000256" key="5">
    <source>
        <dbReference type="ARBA" id="ARBA00022989"/>
    </source>
</evidence>
<organism evidence="10 11">
    <name type="scientific">Rhodocytophaga rosea</name>
    <dbReference type="NCBI Taxonomy" id="2704465"/>
    <lineage>
        <taxon>Bacteria</taxon>
        <taxon>Pseudomonadati</taxon>
        <taxon>Bacteroidota</taxon>
        <taxon>Cytophagia</taxon>
        <taxon>Cytophagales</taxon>
        <taxon>Rhodocytophagaceae</taxon>
        <taxon>Rhodocytophaga</taxon>
    </lineage>
</organism>
<feature type="transmembrane region" description="Helical" evidence="8">
    <location>
        <begin position="23"/>
        <end position="40"/>
    </location>
</feature>
<evidence type="ECO:0000256" key="3">
    <source>
        <dbReference type="ARBA" id="ARBA00022448"/>
    </source>
</evidence>
<feature type="transmembrane region" description="Helical" evidence="8">
    <location>
        <begin position="84"/>
        <end position="108"/>
    </location>
</feature>
<dbReference type="SUPFAM" id="SSF161111">
    <property type="entry name" value="Cation efflux protein transmembrane domain-like"/>
    <property type="match status" value="1"/>
</dbReference>
<accession>A0A6C0GFQ3</accession>
<evidence type="ECO:0000256" key="7">
    <source>
        <dbReference type="SAM" id="Coils"/>
    </source>
</evidence>
<dbReference type="InterPro" id="IPR027469">
    <property type="entry name" value="Cation_efflux_TMD_sf"/>
</dbReference>
<comment type="similarity">
    <text evidence="2">Belongs to the cation diffusion facilitator (CDF) transporter (TC 2.A.4) family.</text>
</comment>
<dbReference type="GO" id="GO:0016020">
    <property type="term" value="C:membrane"/>
    <property type="evidence" value="ECO:0007669"/>
    <property type="project" value="UniProtKB-SubCell"/>
</dbReference>
<feature type="transmembrane region" description="Helical" evidence="8">
    <location>
        <begin position="133"/>
        <end position="157"/>
    </location>
</feature>
<evidence type="ECO:0000256" key="1">
    <source>
        <dbReference type="ARBA" id="ARBA00004141"/>
    </source>
</evidence>
<proteinExistence type="inferred from homology"/>
<dbReference type="KEGG" id="rhoz:GXP67_08730"/>
<evidence type="ECO:0000313" key="11">
    <source>
        <dbReference type="Proteomes" id="UP000480178"/>
    </source>
</evidence>
<dbReference type="InterPro" id="IPR058533">
    <property type="entry name" value="Cation_efflux_TM"/>
</dbReference>
<comment type="subcellular location">
    <subcellularLocation>
        <location evidence="1">Membrane</location>
        <topology evidence="1">Multi-pass membrane protein</topology>
    </subcellularLocation>
</comment>
<dbReference type="Pfam" id="PF01545">
    <property type="entry name" value="Cation_efflux"/>
    <property type="match status" value="1"/>
</dbReference>
<evidence type="ECO:0000256" key="4">
    <source>
        <dbReference type="ARBA" id="ARBA00022692"/>
    </source>
</evidence>
<evidence type="ECO:0000259" key="9">
    <source>
        <dbReference type="Pfam" id="PF01545"/>
    </source>
</evidence>
<evidence type="ECO:0000313" key="10">
    <source>
        <dbReference type="EMBL" id="QHT66739.1"/>
    </source>
</evidence>
<feature type="transmembrane region" description="Helical" evidence="8">
    <location>
        <begin position="52"/>
        <end position="72"/>
    </location>
</feature>
<dbReference type="InterPro" id="IPR002524">
    <property type="entry name" value="Cation_efflux"/>
</dbReference>
<name>A0A6C0GFQ3_9BACT</name>
<dbReference type="RefSeq" id="WP_162442792.1">
    <property type="nucleotide sequence ID" value="NZ_CP048222.1"/>
</dbReference>
<dbReference type="EMBL" id="CP048222">
    <property type="protein sequence ID" value="QHT66739.1"/>
    <property type="molecule type" value="Genomic_DNA"/>
</dbReference>
<keyword evidence="11" id="KW-1185">Reference proteome</keyword>
<dbReference type="PANTHER" id="PTHR43840:SF15">
    <property type="entry name" value="MITOCHONDRIAL METAL TRANSPORTER 1-RELATED"/>
    <property type="match status" value="1"/>
</dbReference>
<protein>
    <submittedName>
        <fullName evidence="10">Cation diffusion facilitator family transporter</fullName>
    </submittedName>
</protein>
<keyword evidence="6 8" id="KW-0472">Membrane</keyword>
<feature type="transmembrane region" description="Helical" evidence="8">
    <location>
        <begin position="177"/>
        <end position="199"/>
    </location>
</feature>
<dbReference type="PANTHER" id="PTHR43840">
    <property type="entry name" value="MITOCHONDRIAL METAL TRANSPORTER 1-RELATED"/>
    <property type="match status" value="1"/>
</dbReference>
<reference evidence="10 11" key="1">
    <citation type="submission" date="2020-01" db="EMBL/GenBank/DDBJ databases">
        <authorList>
            <person name="Kim M.K."/>
        </authorList>
    </citation>
    <scope>NUCLEOTIDE SEQUENCE [LARGE SCALE GENOMIC DNA]</scope>
    <source>
        <strain evidence="10 11">172606-1</strain>
    </source>
</reference>
<evidence type="ECO:0000256" key="6">
    <source>
        <dbReference type="ARBA" id="ARBA00023136"/>
    </source>
</evidence>
<evidence type="ECO:0000256" key="2">
    <source>
        <dbReference type="ARBA" id="ARBA00008114"/>
    </source>
</evidence>
<evidence type="ECO:0000256" key="8">
    <source>
        <dbReference type="SAM" id="Phobius"/>
    </source>
</evidence>
<keyword evidence="5 8" id="KW-1133">Transmembrane helix</keyword>
<keyword evidence="7" id="KW-0175">Coiled coil</keyword>
<gene>
    <name evidence="10" type="ORF">GXP67_08730</name>
</gene>
<sequence>MKTVQNFEYPPELVRDFNKAKKIEWITIVYLVITVGIMYATMGNSQAMKTAWFEDIMSLTPSISFLIASRIFTKPTNKEFPYGYHRVVSIAYLCSSLALFTVGGFLVIDSAMTLIKAERPTIGIVMLFGKTVWLGYIMILALLWGTLPAVFLGRIKLPISKKLHEKNLYTDAEMQKADWMTGVAAILGILGIGMGWWWADAVAASIISLDIIYDGFTNVKQAVFDLMNQIPKTISKRKTDPLLEKIKEILSNQNWIQDFRFRLREEGHVCFGEGFIIPKEDKNLVDQINSLEEEIQKLDWRIQEFLITPVKQLPKGG</sequence>
<dbReference type="NCBIfam" id="TIGR01297">
    <property type="entry name" value="CDF"/>
    <property type="match status" value="1"/>
</dbReference>
<feature type="domain" description="Cation efflux protein transmembrane" evidence="9">
    <location>
        <begin position="29"/>
        <end position="227"/>
    </location>
</feature>
<keyword evidence="3" id="KW-0813">Transport</keyword>
<dbReference type="GO" id="GO:0008324">
    <property type="term" value="F:monoatomic cation transmembrane transporter activity"/>
    <property type="evidence" value="ECO:0007669"/>
    <property type="project" value="InterPro"/>
</dbReference>
<dbReference type="Proteomes" id="UP000480178">
    <property type="component" value="Chromosome"/>
</dbReference>
<dbReference type="AlphaFoldDB" id="A0A6C0GFQ3"/>
<keyword evidence="4 8" id="KW-0812">Transmembrane</keyword>
<dbReference type="InterPro" id="IPR050291">
    <property type="entry name" value="CDF_Transporter"/>
</dbReference>